<dbReference type="InterPro" id="IPR000719">
    <property type="entry name" value="Prot_kinase_dom"/>
</dbReference>
<feature type="domain" description="Protein kinase" evidence="1">
    <location>
        <begin position="21"/>
        <end position="281"/>
    </location>
</feature>
<dbReference type="SMART" id="SM00220">
    <property type="entry name" value="S_TKc"/>
    <property type="match status" value="1"/>
</dbReference>
<sequence>MSVSKNNKIFFKIGDIFNNKYHIIKSLCQGEFKNIYKCLNIESKVYVAVKINDNIDVDYIMLKNEIKVLQCLKNKNNIVQLICFEKKEEYTYMVMTLLGDSLVSLKYKCGTFTPSTLARIGAQILFGLKNLHEAGYVHRDIKPGNIAIGRNNVMQKIVHILNFGLCRKFQNNKPETNECLISRKVTSFYGTLRYCSLDAQDQKEQGPKDDLISLGYILADLIEFLPWHEITDKLEISLFKEQITSKELFPKYTSLVDYLEYVKNLSCQEIPNYEKMFHFFNKIIQENNAKFSDPYDWEILFGEESEPKKIEVDDVDPIYIYKKTQLDEIYCAENYQNI</sequence>
<reference evidence="2 3" key="1">
    <citation type="submission" date="2014-09" db="EMBL/GenBank/DDBJ databases">
        <authorList>
            <person name="Martin A.A."/>
        </authorList>
    </citation>
    <scope>NUCLEOTIDE SEQUENCE</scope>
    <source>
        <strain evidence="3">ED321</strain>
        <strain evidence="2">ED321 Heterogonic</strain>
    </source>
</reference>
<gene>
    <name evidence="2 4 5" type="ORF">SRAE_1000012600</name>
</gene>
<dbReference type="InterPro" id="IPR011009">
    <property type="entry name" value="Kinase-like_dom_sf"/>
</dbReference>
<organism evidence="2">
    <name type="scientific">Strongyloides ratti</name>
    <name type="common">Parasitic roundworm</name>
    <dbReference type="NCBI Taxonomy" id="34506"/>
    <lineage>
        <taxon>Eukaryota</taxon>
        <taxon>Metazoa</taxon>
        <taxon>Ecdysozoa</taxon>
        <taxon>Nematoda</taxon>
        <taxon>Chromadorea</taxon>
        <taxon>Rhabditida</taxon>
        <taxon>Tylenchina</taxon>
        <taxon>Panagrolaimomorpha</taxon>
        <taxon>Strongyloidoidea</taxon>
        <taxon>Strongyloididae</taxon>
        <taxon>Strongyloides</taxon>
    </lineage>
</organism>
<dbReference type="AlphaFoldDB" id="A0A090KWG6"/>
<dbReference type="GeneID" id="36374215"/>
<dbReference type="SUPFAM" id="SSF56112">
    <property type="entry name" value="Protein kinase-like (PK-like)"/>
    <property type="match status" value="1"/>
</dbReference>
<dbReference type="Pfam" id="PF00069">
    <property type="entry name" value="Pkinase"/>
    <property type="match status" value="1"/>
</dbReference>
<dbReference type="GO" id="GO:0005524">
    <property type="term" value="F:ATP binding"/>
    <property type="evidence" value="ECO:0007669"/>
    <property type="project" value="InterPro"/>
</dbReference>
<evidence type="ECO:0000313" key="4">
    <source>
        <dbReference type="WBParaSite" id="SRAE_1000012600.1"/>
    </source>
</evidence>
<protein>
    <submittedName>
        <fullName evidence="2 4">Asator</fullName>
    </submittedName>
</protein>
<evidence type="ECO:0000313" key="2">
    <source>
        <dbReference type="EMBL" id="CEF61850.1"/>
    </source>
</evidence>
<dbReference type="Gene3D" id="1.10.510.10">
    <property type="entry name" value="Transferase(Phosphotransferase) domain 1"/>
    <property type="match status" value="1"/>
</dbReference>
<evidence type="ECO:0000313" key="3">
    <source>
        <dbReference type="Proteomes" id="UP000035682"/>
    </source>
</evidence>
<dbReference type="EMBL" id="LN609528">
    <property type="protein sequence ID" value="CEF61850.1"/>
    <property type="molecule type" value="Genomic_DNA"/>
</dbReference>
<dbReference type="PANTHER" id="PTHR11909">
    <property type="entry name" value="CASEIN KINASE-RELATED"/>
    <property type="match status" value="1"/>
</dbReference>
<reference evidence="4" key="2">
    <citation type="submission" date="2020-12" db="UniProtKB">
        <authorList>
            <consortium name="WormBaseParasite"/>
        </authorList>
    </citation>
    <scope>IDENTIFICATION</scope>
</reference>
<evidence type="ECO:0000259" key="1">
    <source>
        <dbReference type="PROSITE" id="PS50011"/>
    </source>
</evidence>
<dbReference type="Proteomes" id="UP000035682">
    <property type="component" value="Unplaced"/>
</dbReference>
<dbReference type="PROSITE" id="PS50011">
    <property type="entry name" value="PROTEIN_KINASE_DOM"/>
    <property type="match status" value="1"/>
</dbReference>
<dbReference type="GO" id="GO:0004672">
    <property type="term" value="F:protein kinase activity"/>
    <property type="evidence" value="ECO:0007669"/>
    <property type="project" value="InterPro"/>
</dbReference>
<proteinExistence type="predicted"/>
<dbReference type="WormBase" id="SRAE_1000012600">
    <property type="protein sequence ID" value="SRP05102"/>
    <property type="gene ID" value="WBGene00256720"/>
</dbReference>
<name>A0A090KWG6_STRRB</name>
<dbReference type="STRING" id="34506.A0A090KWG6"/>
<evidence type="ECO:0000313" key="5">
    <source>
        <dbReference type="WormBase" id="SRAE_1000012600"/>
    </source>
</evidence>
<keyword evidence="3" id="KW-1185">Reference proteome</keyword>
<dbReference type="RefSeq" id="XP_024501052.1">
    <property type="nucleotide sequence ID" value="XM_024646923.1"/>
</dbReference>
<dbReference type="OrthoDB" id="5979581at2759"/>
<dbReference type="CTD" id="36374215"/>
<dbReference type="WBParaSite" id="SRAE_1000012600.1">
    <property type="protein sequence ID" value="SRAE_1000012600.1"/>
    <property type="gene ID" value="WBGene00256720"/>
</dbReference>
<accession>A0A090KWG6</accession>
<dbReference type="InterPro" id="IPR050235">
    <property type="entry name" value="CK1_Ser-Thr_kinase"/>
</dbReference>